<comment type="similarity">
    <text evidence="7">Belongs to the RecR family.</text>
</comment>
<dbReference type="PANTHER" id="PTHR30446:SF0">
    <property type="entry name" value="RECOMBINATION PROTEIN RECR"/>
    <property type="match status" value="1"/>
</dbReference>
<dbReference type="InterPro" id="IPR000093">
    <property type="entry name" value="DNA_Rcmb_RecR"/>
</dbReference>
<organism evidence="9 10">
    <name type="scientific">Arsukibacterium ikkense</name>
    <dbReference type="NCBI Taxonomy" id="336831"/>
    <lineage>
        <taxon>Bacteria</taxon>
        <taxon>Pseudomonadati</taxon>
        <taxon>Pseudomonadota</taxon>
        <taxon>Gammaproteobacteria</taxon>
        <taxon>Chromatiales</taxon>
        <taxon>Chromatiaceae</taxon>
        <taxon>Arsukibacterium</taxon>
    </lineage>
</organism>
<dbReference type="GO" id="GO:0003677">
    <property type="term" value="F:DNA binding"/>
    <property type="evidence" value="ECO:0007669"/>
    <property type="project" value="UniProtKB-UniRule"/>
</dbReference>
<proteinExistence type="inferred from homology"/>
<dbReference type="GO" id="GO:0006310">
    <property type="term" value="P:DNA recombination"/>
    <property type="evidence" value="ECO:0007669"/>
    <property type="project" value="UniProtKB-UniRule"/>
</dbReference>
<dbReference type="Gene3D" id="6.10.250.240">
    <property type="match status" value="1"/>
</dbReference>
<dbReference type="PROSITE" id="PS01300">
    <property type="entry name" value="RECR"/>
    <property type="match status" value="1"/>
</dbReference>
<evidence type="ECO:0000313" key="9">
    <source>
        <dbReference type="EMBL" id="KKO47393.1"/>
    </source>
</evidence>
<dbReference type="PROSITE" id="PS50880">
    <property type="entry name" value="TOPRIM"/>
    <property type="match status" value="1"/>
</dbReference>
<keyword evidence="6 7" id="KW-0234">DNA repair</keyword>
<dbReference type="InterPro" id="IPR015967">
    <property type="entry name" value="Rcmb_RecR_Znf"/>
</dbReference>
<dbReference type="RefSeq" id="WP_046555919.1">
    <property type="nucleotide sequence ID" value="NZ_LAHO01000001.1"/>
</dbReference>
<dbReference type="EMBL" id="LAHO01000001">
    <property type="protein sequence ID" value="KKO47393.1"/>
    <property type="molecule type" value="Genomic_DNA"/>
</dbReference>
<dbReference type="SMART" id="SM00493">
    <property type="entry name" value="TOPRIM"/>
    <property type="match status" value="1"/>
</dbReference>
<dbReference type="GO" id="GO:0006281">
    <property type="term" value="P:DNA repair"/>
    <property type="evidence" value="ECO:0007669"/>
    <property type="project" value="UniProtKB-UniRule"/>
</dbReference>
<name>A0A0M2VE40_9GAMM</name>
<dbReference type="Pfam" id="PF13662">
    <property type="entry name" value="Toprim_4"/>
    <property type="match status" value="1"/>
</dbReference>
<dbReference type="HAMAP" id="MF_00017">
    <property type="entry name" value="RecR"/>
    <property type="match status" value="1"/>
</dbReference>
<evidence type="ECO:0000256" key="5">
    <source>
        <dbReference type="ARBA" id="ARBA00023172"/>
    </source>
</evidence>
<evidence type="ECO:0000256" key="7">
    <source>
        <dbReference type="HAMAP-Rule" id="MF_00017"/>
    </source>
</evidence>
<sequence>MSKLAPLVQQLIEALRVLPGVGPKSAQRMAFQLLERNREGGARLGAALSKAMQQVGHCQCCRTFCETEICALCADPVRQQAGTLCIVGSASDQLAIEHTGQFNGLYFVLMGYISPLDGIGPAELGLQQLDKQLAKGQISEVILATNPTVEGDATAFYLAELCHKHQIAVTRLAQGVPVGGELEYIDGTTLSHAFSGRKTF</sequence>
<evidence type="ECO:0000256" key="1">
    <source>
        <dbReference type="ARBA" id="ARBA00022723"/>
    </source>
</evidence>
<reference evidence="9 10" key="1">
    <citation type="submission" date="2015-03" db="EMBL/GenBank/DDBJ databases">
        <title>Draft genome sequences of two protease-producing strains of Arsukibacterium isolated from two cold and alkaline environments.</title>
        <authorList>
            <person name="Lylloff J.E."/>
            <person name="Skov L.B."/>
            <person name="Jepsen M."/>
            <person name="Hallin P.F."/>
            <person name="Sorensen S.J."/>
            <person name="Stougaard P."/>
            <person name="Glaring M.A."/>
        </authorList>
    </citation>
    <scope>NUCLEOTIDE SEQUENCE [LARGE SCALE GENOMIC DNA]</scope>
    <source>
        <strain evidence="9 10">GCM72</strain>
    </source>
</reference>
<feature type="zinc finger region" description="C4-type" evidence="7">
    <location>
        <begin position="58"/>
        <end position="73"/>
    </location>
</feature>
<dbReference type="Proteomes" id="UP000034228">
    <property type="component" value="Unassembled WGS sequence"/>
</dbReference>
<evidence type="ECO:0000256" key="2">
    <source>
        <dbReference type="ARBA" id="ARBA00022763"/>
    </source>
</evidence>
<keyword evidence="4 7" id="KW-0862">Zinc</keyword>
<dbReference type="FunFam" id="3.40.1360.10:FF:000001">
    <property type="entry name" value="Recombination protein RecR"/>
    <property type="match status" value="1"/>
</dbReference>
<dbReference type="InterPro" id="IPR023627">
    <property type="entry name" value="Rcmb_RecR"/>
</dbReference>
<dbReference type="Pfam" id="PF02132">
    <property type="entry name" value="RecR_ZnF"/>
    <property type="match status" value="1"/>
</dbReference>
<dbReference type="CDD" id="cd01025">
    <property type="entry name" value="TOPRIM_recR"/>
    <property type="match status" value="1"/>
</dbReference>
<dbReference type="STRING" id="336831.WG68_01850"/>
<evidence type="ECO:0000313" key="10">
    <source>
        <dbReference type="Proteomes" id="UP000034228"/>
    </source>
</evidence>
<dbReference type="SUPFAM" id="SSF111304">
    <property type="entry name" value="Recombination protein RecR"/>
    <property type="match status" value="1"/>
</dbReference>
<accession>A0A0M2VE40</accession>
<feature type="domain" description="Toprim" evidence="8">
    <location>
        <begin position="82"/>
        <end position="177"/>
    </location>
</feature>
<dbReference type="GO" id="GO:0008270">
    <property type="term" value="F:zinc ion binding"/>
    <property type="evidence" value="ECO:0007669"/>
    <property type="project" value="UniProtKB-KW"/>
</dbReference>
<dbReference type="OrthoDB" id="9802672at2"/>
<dbReference type="PANTHER" id="PTHR30446">
    <property type="entry name" value="RECOMBINATION PROTEIN RECR"/>
    <property type="match status" value="1"/>
</dbReference>
<dbReference type="InterPro" id="IPR034137">
    <property type="entry name" value="TOPRIM_RecR"/>
</dbReference>
<comment type="function">
    <text evidence="7">May play a role in DNA repair. It seems to be involved in an RecBC-independent recombinational process of DNA repair. It may act with RecF and RecO.</text>
</comment>
<keyword evidence="3 7" id="KW-0863">Zinc-finger</keyword>
<evidence type="ECO:0000256" key="3">
    <source>
        <dbReference type="ARBA" id="ARBA00022771"/>
    </source>
</evidence>
<evidence type="ECO:0000256" key="6">
    <source>
        <dbReference type="ARBA" id="ARBA00023204"/>
    </source>
</evidence>
<dbReference type="InterPro" id="IPR006171">
    <property type="entry name" value="TOPRIM_dom"/>
</dbReference>
<keyword evidence="10" id="KW-1185">Reference proteome</keyword>
<keyword evidence="5 7" id="KW-0233">DNA recombination</keyword>
<keyword evidence="2 7" id="KW-0227">DNA damage</keyword>
<protein>
    <recommendedName>
        <fullName evidence="7">Recombination protein RecR</fullName>
    </recommendedName>
</protein>
<evidence type="ECO:0000259" key="8">
    <source>
        <dbReference type="PROSITE" id="PS50880"/>
    </source>
</evidence>
<evidence type="ECO:0000256" key="4">
    <source>
        <dbReference type="ARBA" id="ARBA00022833"/>
    </source>
</evidence>
<gene>
    <name evidence="7 9" type="primary">recR</name>
    <name evidence="9" type="ORF">WG68_01850</name>
</gene>
<dbReference type="Pfam" id="PF21176">
    <property type="entry name" value="RecR_HhH"/>
    <property type="match status" value="1"/>
</dbReference>
<dbReference type="AlphaFoldDB" id="A0A0M2VE40"/>
<comment type="caution">
    <text evidence="9">The sequence shown here is derived from an EMBL/GenBank/DDBJ whole genome shotgun (WGS) entry which is preliminary data.</text>
</comment>
<dbReference type="Gene3D" id="1.10.8.420">
    <property type="entry name" value="RecR Domain 1"/>
    <property type="match status" value="1"/>
</dbReference>
<keyword evidence="1 7" id="KW-0479">Metal-binding</keyword>
<dbReference type="Pfam" id="PF21175">
    <property type="entry name" value="RecR_C"/>
    <property type="match status" value="1"/>
</dbReference>
<dbReference type="PATRIC" id="fig|336831.14.peg.2578"/>
<dbReference type="Gene3D" id="3.40.1360.10">
    <property type="match status" value="1"/>
</dbReference>
<dbReference type="NCBIfam" id="TIGR00615">
    <property type="entry name" value="recR"/>
    <property type="match status" value="1"/>
</dbReference>